<dbReference type="PANTHER" id="PTHR47861">
    <property type="entry name" value="FKBP-TYPE PEPTIDYL-PROLYL CIS-TRANS ISOMERASE SLYD"/>
    <property type="match status" value="1"/>
</dbReference>
<dbReference type="InterPro" id="IPR001179">
    <property type="entry name" value="PPIase_FKBP_dom"/>
</dbReference>
<dbReference type="GO" id="GO:0003755">
    <property type="term" value="F:peptidyl-prolyl cis-trans isomerase activity"/>
    <property type="evidence" value="ECO:0007669"/>
    <property type="project" value="UniProtKB-UniRule"/>
</dbReference>
<dbReference type="InterPro" id="IPR046357">
    <property type="entry name" value="PPIase_dom_sf"/>
</dbReference>
<keyword evidence="13" id="KW-1185">Reference proteome</keyword>
<dbReference type="GO" id="GO:0005737">
    <property type="term" value="C:cytoplasm"/>
    <property type="evidence" value="ECO:0007669"/>
    <property type="project" value="UniProtKB-SubCell"/>
</dbReference>
<evidence type="ECO:0000256" key="8">
    <source>
        <dbReference type="ARBA" id="ARBA00037071"/>
    </source>
</evidence>
<keyword evidence="7 9" id="KW-0413">Isomerase</keyword>
<sequence length="137" mass="14642">MAQISAGDKVRMHYTVKLEDGTVVDSSEGKDPLEFEAGSNQLIPGVSNAVIGMAVGDSKTVTVPPDQGYGPHQPQAVQEVPKQHFPREVAVGDTFKAVSEQGEMLVRVIEMGEDTVTVDANHPLAGQTLIFSLEIVE</sequence>
<gene>
    <name evidence="12" type="ORF">FAK_15320</name>
</gene>
<feature type="domain" description="PPIase FKBP-type" evidence="11">
    <location>
        <begin position="7"/>
        <end position="81"/>
    </location>
</feature>
<reference evidence="13" key="1">
    <citation type="journal article" date="2023" name="Arch. Microbiol.">
        <title>Desulfoferula mesophilus gen. nov. sp. nov., a mesophilic sulfate-reducing bacterium isolated from a brackish lake sediment.</title>
        <authorList>
            <person name="Watanabe T."/>
            <person name="Yabe T."/>
            <person name="Tsuji J.M."/>
            <person name="Fukui M."/>
        </authorList>
    </citation>
    <scope>NUCLEOTIDE SEQUENCE [LARGE SCALE GENOMIC DNA]</scope>
    <source>
        <strain evidence="13">12FAK</strain>
    </source>
</reference>
<protein>
    <recommendedName>
        <fullName evidence="10">Peptidyl-prolyl cis-trans isomerase</fullName>
        <ecNumber evidence="10">5.2.1.8</ecNumber>
    </recommendedName>
</protein>
<evidence type="ECO:0000256" key="6">
    <source>
        <dbReference type="ARBA" id="ARBA00023186"/>
    </source>
</evidence>
<keyword evidence="6" id="KW-0143">Chaperone</keyword>
<evidence type="ECO:0000313" key="13">
    <source>
        <dbReference type="Proteomes" id="UP001366166"/>
    </source>
</evidence>
<evidence type="ECO:0000256" key="5">
    <source>
        <dbReference type="ARBA" id="ARBA00023110"/>
    </source>
</evidence>
<evidence type="ECO:0000313" key="12">
    <source>
        <dbReference type="EMBL" id="BEQ14466.1"/>
    </source>
</evidence>
<comment type="function">
    <text evidence="8">Also involved in hydrogenase metallocenter assembly, probably by participating in the nickel insertion step. This function in hydrogenase biosynthesis requires chaperone activity and the presence of the metal-binding domain, but not PPIase activity.</text>
</comment>
<dbReference type="AlphaFoldDB" id="A0AAU9EVB6"/>
<evidence type="ECO:0000256" key="1">
    <source>
        <dbReference type="ARBA" id="ARBA00000971"/>
    </source>
</evidence>
<evidence type="ECO:0000259" key="11">
    <source>
        <dbReference type="PROSITE" id="PS50059"/>
    </source>
</evidence>
<comment type="similarity">
    <text evidence="3 10">Belongs to the FKBP-type PPIase family.</text>
</comment>
<keyword evidence="5 9" id="KW-0697">Rotamase</keyword>
<dbReference type="Pfam" id="PF00254">
    <property type="entry name" value="FKBP_C"/>
    <property type="match status" value="1"/>
</dbReference>
<dbReference type="EC" id="5.2.1.8" evidence="10"/>
<evidence type="ECO:0000256" key="10">
    <source>
        <dbReference type="RuleBase" id="RU003915"/>
    </source>
</evidence>
<evidence type="ECO:0000256" key="4">
    <source>
        <dbReference type="ARBA" id="ARBA00022490"/>
    </source>
</evidence>
<dbReference type="PROSITE" id="PS50059">
    <property type="entry name" value="FKBP_PPIASE"/>
    <property type="match status" value="1"/>
</dbReference>
<dbReference type="GO" id="GO:0042026">
    <property type="term" value="P:protein refolding"/>
    <property type="evidence" value="ECO:0007669"/>
    <property type="project" value="UniProtKB-ARBA"/>
</dbReference>
<organism evidence="12 13">
    <name type="scientific">Desulfoferula mesophila</name>
    <dbReference type="NCBI Taxonomy" id="3058419"/>
    <lineage>
        <taxon>Bacteria</taxon>
        <taxon>Pseudomonadati</taxon>
        <taxon>Thermodesulfobacteriota</taxon>
        <taxon>Desulfarculia</taxon>
        <taxon>Desulfarculales</taxon>
        <taxon>Desulfarculaceae</taxon>
        <taxon>Desulfoferula</taxon>
    </lineage>
</organism>
<keyword evidence="4" id="KW-0963">Cytoplasm</keyword>
<name>A0AAU9EVB6_9BACT</name>
<dbReference type="EMBL" id="AP028679">
    <property type="protein sequence ID" value="BEQ14466.1"/>
    <property type="molecule type" value="Genomic_DNA"/>
</dbReference>
<dbReference type="PANTHER" id="PTHR47861:SF3">
    <property type="entry name" value="FKBP-TYPE PEPTIDYL-PROLYL CIS-TRANS ISOMERASE SLYD"/>
    <property type="match status" value="1"/>
</dbReference>
<evidence type="ECO:0000256" key="7">
    <source>
        <dbReference type="ARBA" id="ARBA00023235"/>
    </source>
</evidence>
<proteinExistence type="inferred from homology"/>
<evidence type="ECO:0000256" key="9">
    <source>
        <dbReference type="PROSITE-ProRule" id="PRU00277"/>
    </source>
</evidence>
<dbReference type="Gene3D" id="3.10.50.40">
    <property type="match status" value="1"/>
</dbReference>
<dbReference type="Proteomes" id="UP001366166">
    <property type="component" value="Chromosome"/>
</dbReference>
<dbReference type="SUPFAM" id="SSF54534">
    <property type="entry name" value="FKBP-like"/>
    <property type="match status" value="1"/>
</dbReference>
<accession>A0AAU9EVB6</accession>
<dbReference type="KEGG" id="dmp:FAK_15320"/>
<evidence type="ECO:0000256" key="2">
    <source>
        <dbReference type="ARBA" id="ARBA00004496"/>
    </source>
</evidence>
<comment type="subcellular location">
    <subcellularLocation>
        <location evidence="2">Cytoplasm</location>
    </subcellularLocation>
</comment>
<comment type="catalytic activity">
    <reaction evidence="1 9 10">
        <text>[protein]-peptidylproline (omega=180) = [protein]-peptidylproline (omega=0)</text>
        <dbReference type="Rhea" id="RHEA:16237"/>
        <dbReference type="Rhea" id="RHEA-COMP:10747"/>
        <dbReference type="Rhea" id="RHEA-COMP:10748"/>
        <dbReference type="ChEBI" id="CHEBI:83833"/>
        <dbReference type="ChEBI" id="CHEBI:83834"/>
        <dbReference type="EC" id="5.2.1.8"/>
    </reaction>
</comment>
<evidence type="ECO:0000256" key="3">
    <source>
        <dbReference type="ARBA" id="ARBA00006577"/>
    </source>
</evidence>
<dbReference type="RefSeq" id="WP_338606172.1">
    <property type="nucleotide sequence ID" value="NZ_AP028679.1"/>
</dbReference>